<dbReference type="AlphaFoldDB" id="A0AAU7CD86"/>
<dbReference type="RefSeq" id="WP_406695412.1">
    <property type="nucleotide sequence ID" value="NZ_CP155447.1"/>
</dbReference>
<organism evidence="2">
    <name type="scientific">Singulisphaera sp. Ch08</name>
    <dbReference type="NCBI Taxonomy" id="3120278"/>
    <lineage>
        <taxon>Bacteria</taxon>
        <taxon>Pseudomonadati</taxon>
        <taxon>Planctomycetota</taxon>
        <taxon>Planctomycetia</taxon>
        <taxon>Isosphaerales</taxon>
        <taxon>Isosphaeraceae</taxon>
        <taxon>Singulisphaera</taxon>
    </lineage>
</organism>
<sequence length="80" mass="8475">MQPHLGRILIALVMSGALLGCHGPNRVGSDDGGGLVNVRTRNGVHVRAPFVNVHVATRDSDEREDVSPPSNPPTEPAFPD</sequence>
<name>A0AAU7CD86_9BACT</name>
<evidence type="ECO:0008006" key="3">
    <source>
        <dbReference type="Google" id="ProtNLM"/>
    </source>
</evidence>
<evidence type="ECO:0000313" key="2">
    <source>
        <dbReference type="EMBL" id="XBH02671.1"/>
    </source>
</evidence>
<protein>
    <recommendedName>
        <fullName evidence="3">Secreted protein</fullName>
    </recommendedName>
</protein>
<dbReference type="PROSITE" id="PS51257">
    <property type="entry name" value="PROKAR_LIPOPROTEIN"/>
    <property type="match status" value="1"/>
</dbReference>
<feature type="region of interest" description="Disordered" evidence="1">
    <location>
        <begin position="55"/>
        <end position="80"/>
    </location>
</feature>
<evidence type="ECO:0000256" key="1">
    <source>
        <dbReference type="SAM" id="MobiDB-lite"/>
    </source>
</evidence>
<proteinExistence type="predicted"/>
<feature type="compositionally biased region" description="Pro residues" evidence="1">
    <location>
        <begin position="69"/>
        <end position="80"/>
    </location>
</feature>
<reference evidence="2" key="1">
    <citation type="submission" date="2024-05" db="EMBL/GenBank/DDBJ databases">
        <title>Planctomycetes of the genus Singulisphaera possess chitinolytic capabilities.</title>
        <authorList>
            <person name="Ivanova A."/>
        </authorList>
    </citation>
    <scope>NUCLEOTIDE SEQUENCE</scope>
    <source>
        <strain evidence="2">Ch08T</strain>
    </source>
</reference>
<gene>
    <name evidence="2" type="ORF">V5E97_30755</name>
</gene>
<accession>A0AAU7CD86</accession>
<dbReference type="EMBL" id="CP155447">
    <property type="protein sequence ID" value="XBH02671.1"/>
    <property type="molecule type" value="Genomic_DNA"/>
</dbReference>